<dbReference type="RefSeq" id="WP_014359211.1">
    <property type="nucleotide sequence ID" value="NC_016906.1"/>
</dbReference>
<dbReference type="KEGG" id="gpo:GPOL_c12670"/>
<dbReference type="GeneID" id="99574084"/>
<proteinExistence type="predicted"/>
<name>H6N3G3_GORPV</name>
<organism evidence="1 2">
    <name type="scientific">Gordonia polyisoprenivorans (strain DSM 44266 / VH2)</name>
    <dbReference type="NCBI Taxonomy" id="1112204"/>
    <lineage>
        <taxon>Bacteria</taxon>
        <taxon>Bacillati</taxon>
        <taxon>Actinomycetota</taxon>
        <taxon>Actinomycetes</taxon>
        <taxon>Mycobacteriales</taxon>
        <taxon>Gordoniaceae</taxon>
        <taxon>Gordonia</taxon>
    </lineage>
</organism>
<dbReference type="InterPro" id="IPR013207">
    <property type="entry name" value="LGFP"/>
</dbReference>
<dbReference type="HOGENOM" id="CLU_2508054_0_0_11"/>
<dbReference type="AlphaFoldDB" id="H6N3G3"/>
<accession>H6N3G3</accession>
<gene>
    <name evidence="1" type="ordered locus">GPOL_c12670</name>
</gene>
<evidence type="ECO:0000313" key="1">
    <source>
        <dbReference type="EMBL" id="AFA72322.1"/>
    </source>
</evidence>
<sequence length="85" mass="9168">MLLPYQHSPGEITVSTRPRTVQIDAAAAAASSWLGKRLNPAKLSVENTCPDGVGKWVEYENAHVYWSPSTGAHAILGFPRKNGHG</sequence>
<protein>
    <submittedName>
        <fullName evidence="1">Uncharacterized protein</fullName>
    </submittedName>
</protein>
<dbReference type="Proteomes" id="UP000009154">
    <property type="component" value="Chromosome"/>
</dbReference>
<reference evidence="1 2" key="1">
    <citation type="journal article" date="2012" name="Appl. Environ. Microbiol.">
        <title>Involvement of two latex-clearing proteins during rubber degradation and insights into the subsequent degradation pathway revealed by the genome sequence of Gordonia polyisoprenivorans strain VH2.</title>
        <authorList>
            <person name="Hiessl S."/>
            <person name="Schuldes J."/>
            <person name="Thurmer A."/>
            <person name="Halbsguth T."/>
            <person name="Broker D."/>
            <person name="Angelov A."/>
            <person name="Liebl W."/>
            <person name="Daniel R."/>
            <person name="Steinbuchel A."/>
        </authorList>
    </citation>
    <scope>NUCLEOTIDE SEQUENCE [LARGE SCALE GENOMIC DNA]</scope>
    <source>
        <strain evidence="2">DSM 44266 / VH2</strain>
    </source>
</reference>
<dbReference type="EMBL" id="CP003119">
    <property type="protein sequence ID" value="AFA72322.1"/>
    <property type="molecule type" value="Genomic_DNA"/>
</dbReference>
<keyword evidence="2" id="KW-1185">Reference proteome</keyword>
<evidence type="ECO:0000313" key="2">
    <source>
        <dbReference type="Proteomes" id="UP000009154"/>
    </source>
</evidence>
<dbReference type="Pfam" id="PF08310">
    <property type="entry name" value="LGFP"/>
    <property type="match status" value="1"/>
</dbReference>